<dbReference type="EMBL" id="CAMXCT020006809">
    <property type="protein sequence ID" value="CAL1173786.1"/>
    <property type="molecule type" value="Genomic_DNA"/>
</dbReference>
<dbReference type="InterPro" id="IPR058917">
    <property type="entry name" value="RESC6_dom"/>
</dbReference>
<dbReference type="EMBL" id="CAMXCT030006809">
    <property type="protein sequence ID" value="CAL4807723.1"/>
    <property type="molecule type" value="Genomic_DNA"/>
</dbReference>
<sequence>MHLTFWARHGRRFATAPVLQALRRVRALRSPSQLLGFAAKNEGAEMLVLYSVLQRLVSLLPKTGAGTVAVAEGLAGDGRFQVLMKTLSSRAEECNGATLARVADAAVRLRTRSPELEELLQRLAEVTVTRHNCIKPQDLSILAQAFGSWRLDPGADPARFLRGEALRQMQDFKWNSCVRFLDAFRRWGIVDPELTAMTLERLQDILPAATNRDVVMILEVFSKLGIARLELLQKLCQMAFSNLWLFSPQQLVSVTSSLAKLRFLTERDVEELLKALMPQFGRLSDVDVGRLLFALAMANVCCAQDPRLKVLAAQYVGAGNSDVLSDIDVAWALAVLGLDRYFPAMVERIAEMGMVEKRSSLVKLHDVLCHVAHQRPEFPLPSELRRAARDAAAAEAQRLASSQMRSKVLTVCHRLVPPQTPQRTMAGPFQVDFVDERSKLVVDLDLVSWPMTRKLRHQILGDQGYTTVALPYWEVKRLVLAYWAFNVLILRD</sequence>
<keyword evidence="4" id="KW-1185">Reference proteome</keyword>
<feature type="non-terminal residue" evidence="2">
    <location>
        <position position="1"/>
    </location>
</feature>
<dbReference type="Pfam" id="PF26188">
    <property type="entry name" value="RESC6"/>
    <property type="match status" value="1"/>
</dbReference>
<evidence type="ECO:0000313" key="4">
    <source>
        <dbReference type="Proteomes" id="UP001152797"/>
    </source>
</evidence>
<evidence type="ECO:0000313" key="3">
    <source>
        <dbReference type="EMBL" id="CAL4807723.1"/>
    </source>
</evidence>
<reference evidence="2" key="1">
    <citation type="submission" date="2022-10" db="EMBL/GenBank/DDBJ databases">
        <authorList>
            <person name="Chen Y."/>
            <person name="Dougan E. K."/>
            <person name="Chan C."/>
            <person name="Rhodes N."/>
            <person name="Thang M."/>
        </authorList>
    </citation>
    <scope>NUCLEOTIDE SEQUENCE</scope>
</reference>
<evidence type="ECO:0000259" key="1">
    <source>
        <dbReference type="Pfam" id="PF26188"/>
    </source>
</evidence>
<feature type="domain" description="RNA-editing substrate-binding complex 6 protein" evidence="1">
    <location>
        <begin position="166"/>
        <end position="300"/>
    </location>
</feature>
<dbReference type="EMBL" id="CAMXCT010006809">
    <property type="protein sequence ID" value="CAI4020411.1"/>
    <property type="molecule type" value="Genomic_DNA"/>
</dbReference>
<gene>
    <name evidence="2" type="ORF">C1SCF055_LOCUS44830</name>
</gene>
<dbReference type="AlphaFoldDB" id="A0A9P1GTD5"/>
<accession>A0A9P1GTD5</accession>
<reference evidence="3 4" key="2">
    <citation type="submission" date="2024-05" db="EMBL/GenBank/DDBJ databases">
        <authorList>
            <person name="Chen Y."/>
            <person name="Shah S."/>
            <person name="Dougan E. K."/>
            <person name="Thang M."/>
            <person name="Chan C."/>
        </authorList>
    </citation>
    <scope>NUCLEOTIDE SEQUENCE [LARGE SCALE GENOMIC DNA]</scope>
</reference>
<protein>
    <recommendedName>
        <fullName evidence="1">RNA-editing substrate-binding complex 6 protein domain-containing protein</fullName>
    </recommendedName>
</protein>
<evidence type="ECO:0000313" key="2">
    <source>
        <dbReference type="EMBL" id="CAI4020411.1"/>
    </source>
</evidence>
<organism evidence="2">
    <name type="scientific">Cladocopium goreaui</name>
    <dbReference type="NCBI Taxonomy" id="2562237"/>
    <lineage>
        <taxon>Eukaryota</taxon>
        <taxon>Sar</taxon>
        <taxon>Alveolata</taxon>
        <taxon>Dinophyceae</taxon>
        <taxon>Suessiales</taxon>
        <taxon>Symbiodiniaceae</taxon>
        <taxon>Cladocopium</taxon>
    </lineage>
</organism>
<comment type="caution">
    <text evidence="2">The sequence shown here is derived from an EMBL/GenBank/DDBJ whole genome shotgun (WGS) entry which is preliminary data.</text>
</comment>
<proteinExistence type="predicted"/>
<dbReference type="OrthoDB" id="390351at2759"/>
<name>A0A9P1GTD5_9DINO</name>
<dbReference type="Proteomes" id="UP001152797">
    <property type="component" value="Unassembled WGS sequence"/>
</dbReference>